<dbReference type="Proteomes" id="UP000275846">
    <property type="component" value="Unassembled WGS sequence"/>
</dbReference>
<evidence type="ECO:0000313" key="3">
    <source>
        <dbReference type="WBParaSite" id="SSLN_0000212501-mRNA-1"/>
    </source>
</evidence>
<protein>
    <submittedName>
        <fullName evidence="3">Secreted protein</fullName>
    </submittedName>
</protein>
<dbReference type="AlphaFoldDB" id="A0A183SCV7"/>
<organism evidence="3">
    <name type="scientific">Schistocephalus solidus</name>
    <name type="common">Tapeworm</name>
    <dbReference type="NCBI Taxonomy" id="70667"/>
    <lineage>
        <taxon>Eukaryota</taxon>
        <taxon>Metazoa</taxon>
        <taxon>Spiralia</taxon>
        <taxon>Lophotrochozoa</taxon>
        <taxon>Platyhelminthes</taxon>
        <taxon>Cestoda</taxon>
        <taxon>Eucestoda</taxon>
        <taxon>Diphyllobothriidea</taxon>
        <taxon>Diphyllobothriidae</taxon>
        <taxon>Schistocephalus</taxon>
    </lineage>
</organism>
<keyword evidence="2" id="KW-1185">Reference proteome</keyword>
<proteinExistence type="predicted"/>
<dbReference type="EMBL" id="UYSU01014890">
    <property type="protein sequence ID" value="VDL88440.1"/>
    <property type="molecule type" value="Genomic_DNA"/>
</dbReference>
<gene>
    <name evidence="1" type="ORF">SSLN_LOCUS2055</name>
</gene>
<evidence type="ECO:0000313" key="1">
    <source>
        <dbReference type="EMBL" id="VDL88440.1"/>
    </source>
</evidence>
<reference evidence="3" key="1">
    <citation type="submission" date="2016-06" db="UniProtKB">
        <authorList>
            <consortium name="WormBaseParasite"/>
        </authorList>
    </citation>
    <scope>IDENTIFICATION</scope>
</reference>
<evidence type="ECO:0000313" key="2">
    <source>
        <dbReference type="Proteomes" id="UP000275846"/>
    </source>
</evidence>
<accession>A0A183SCV7</accession>
<dbReference type="WBParaSite" id="SSLN_0000212501-mRNA-1">
    <property type="protein sequence ID" value="SSLN_0000212501-mRNA-1"/>
    <property type="gene ID" value="SSLN_0000212501"/>
</dbReference>
<sequence length="109" mass="11106">ASSSLVGSESGIAIRRVFGEWSRACKVPLLAALATAPRFRDMGTCTGGSGSEPQVIGFLLVLEVHGASPCFCGIMHAVLALTVCAGKEGAVCWLLVEISSAVAEAVLDG</sequence>
<name>A0A183SCV7_SCHSO</name>
<reference evidence="1 2" key="2">
    <citation type="submission" date="2018-11" db="EMBL/GenBank/DDBJ databases">
        <authorList>
            <consortium name="Pathogen Informatics"/>
        </authorList>
    </citation>
    <scope>NUCLEOTIDE SEQUENCE [LARGE SCALE GENOMIC DNA]</scope>
    <source>
        <strain evidence="1 2">NST_G2</strain>
    </source>
</reference>